<sequence>MPGRPARDENADVVEVYSDDENDFEAVQRPAQPRAGPAPARKAPAGDDDDQEDAIEDSDVGGNNAFLAFARPGKKPAAVAAAPKATGGRPGRAAAAVASRRTAHARLIEADHDSDEFPSDDEEEAAPVPKKRNERAARQQKPPAAQQRRPSRAAAEKANKRLRRDSMEVDEASGEEDEDEEEAADEESEEEGAISEGEEEGSGSSDEEDEEEAEEDGVEDEDEVEVEEVKATRTTRRRAGIAAAASTGPSARPSRACVARAAARKAARSSDASDDEEEGGGVSAEQQAEDGDVVVVGGSSEDSRKPAARRAAPKRSRLRGGSGDADAQGEAELEDSELEDSDAEMQDTGNDGAGDEELADGESGDSEQDEEEEEEDEEDGARKKAKTRAAKAKPAAKPSAAKAKQPAVAAAPAAAGERSKAREAAAKGKPKEAVERILSYDPATDTYLVKLEGVSYRCVSRVSHAFLESKRASMLRVYLARGRPTTEVDAEWTQVERVIAERSVARGRGAPRARQLLVKWRGLEYADSTWEDEAELGSEADQAAIGRFERFQVPPRRQAGGGDGPSMRKLRQKDFELPEFCNGRKLRDYQQVSVRWMVNNFCQSRNCILGDEMGLGKTAQSTSCLQTLRQVGGVGGPFLIVAPLTTLGHWQREVQTWTDMNVVLFAGSAADRAVILEHEFYHTGKAAAAAALLGGGGGGRGGKEVKFHVLLTSYETLRQEKSLFKSIPWAAAVFDEAHKLKGLNSSTRATVEELDIRWLLLLTGTPIQNNMTELYSILSLLDPEGYPSLGDFNARFGGAGPGQPPSVDQIKKLQEALAPMLLRRMKEDVEELPQKEEVVIWVELTQQQRAYYRGLYEGCIGALLGGGSSKNMPQMRNLAMELRKLCCHPVLCDGLEDDLKVKLAQQRSAAEAAAAAEGHAPDAEFKCPETELLVRGSGKMTLLHKLLPKLRAEGKRVLIFSQFVVMLNVLEDYCTLMGYPVERIDGSVKGRDRQQAIDRFSAADADQDKAFVFLLSTRAGGQGITLTAADTCIIYDSDWNPQNDLQAMARCHRIGQTKEVTVYRLISADTYEMALFSSASRKYGLDEAVLGFAAGADPEADSARIADLLRNGAHGLLGDQEAGAKKGEAFAGEDINQILEGRTERRQIGSRAGNTFSVATFALDDAAAAGGGGGEGLPPRRRGRGAEDEAEKEYWRQLLPDAVANHETKAAEGPALLGPRKRTKVCYNVDAALKKRYADDSNDSDSDFEKEQGKQGSGSGGEGGSGSDGGAKEEAAATAVGKKRRRSAKRAAAEAAGEGGGAEGGEGGEGAAAEGGGGEGGKGKGRGRRPAANWSKAEVKTLEDLLGGIGGDRWDVVYAAMQPTKRPQAEVEEAASALWALYGTAMEIARQRINARIAEVKAEEAAAAAVAAGGGAGAAAAEAAKPEAAKPEAAAEGAAAAAAQPPGTDGFDKWELQLLEELNKLPETLRSVLAVPATVLRFRKEGTFFMHHMKEMMEVAAWVLPELARRQEAAKDKAADAGASGAGAAEPSPAPHLVPHIPVSEKSGLPGWWGRAEDDALIIAVAQVGYTRGRPARTISQALKAGHLATRLADVLPLADPAAEDDAEGGKDKGAAGDDDVVMVEAAQDKGEKHAEGEQPAGGAKETQRMTQDEFKALQRAMGQRLSKVIEKALTNRRWEVNRAKMLAEGRLPQSRPSAPLQPRPQAQLNLTKVSPPQPQQRPAGATPPVGTAAAAVPPAAARPAVAAATAVVLAATYRSLPPSPVKKPEQSAAVALARSSKPLPPSPVQEPEESWVPRKAAAASKPSAAAGASAAAPAKPSAAAPTADATAAAGDAKKGASPAAGGGADKAGKAAAGAAAAGAGAAGKKKQTTLPFARLSGGGDGAAGGSKLKRPEPKTAAAAPAPAEAAPAVAAKAKAVKPLGKAASGGAATPTKNIRSAAAPVPEPGSAERPIELDDSE</sequence>
<feature type="compositionally biased region" description="Basic and acidic residues" evidence="9">
    <location>
        <begin position="1"/>
        <end position="10"/>
    </location>
</feature>
<evidence type="ECO:0000256" key="8">
    <source>
        <dbReference type="ARBA" id="ARBA00023242"/>
    </source>
</evidence>
<dbReference type="CDD" id="cd18793">
    <property type="entry name" value="SF2_C_SNF"/>
    <property type="match status" value="1"/>
</dbReference>
<name>A0A835TH83_CHLIN</name>
<keyword evidence="3" id="KW-0547">Nucleotide-binding</keyword>
<dbReference type="OrthoDB" id="5857104at2759"/>
<dbReference type="SMART" id="SM00490">
    <property type="entry name" value="HELICc"/>
    <property type="match status" value="1"/>
</dbReference>
<feature type="compositionally biased region" description="Basic and acidic residues" evidence="9">
    <location>
        <begin position="1628"/>
        <end position="1637"/>
    </location>
</feature>
<keyword evidence="2" id="KW-0677">Repeat</keyword>
<accession>A0A835TH83</accession>
<evidence type="ECO:0000259" key="11">
    <source>
        <dbReference type="PROSITE" id="PS51192"/>
    </source>
</evidence>
<reference evidence="13" key="1">
    <citation type="journal article" date="2020" name="bioRxiv">
        <title>Comparative genomics of Chlamydomonas.</title>
        <authorList>
            <person name="Craig R.J."/>
            <person name="Hasan A.R."/>
            <person name="Ness R.W."/>
            <person name="Keightley P.D."/>
        </authorList>
    </citation>
    <scope>NUCLEOTIDE SEQUENCE</scope>
    <source>
        <strain evidence="13">SAG 7.73</strain>
    </source>
</reference>
<proteinExistence type="predicted"/>
<dbReference type="InterPro" id="IPR000953">
    <property type="entry name" value="Chromo/chromo_shadow_dom"/>
</dbReference>
<organism evidence="13 14">
    <name type="scientific">Chlamydomonas incerta</name>
    <dbReference type="NCBI Taxonomy" id="51695"/>
    <lineage>
        <taxon>Eukaryota</taxon>
        <taxon>Viridiplantae</taxon>
        <taxon>Chlorophyta</taxon>
        <taxon>core chlorophytes</taxon>
        <taxon>Chlorophyceae</taxon>
        <taxon>CS clade</taxon>
        <taxon>Chlamydomonadales</taxon>
        <taxon>Chlamydomonadaceae</taxon>
        <taxon>Chlamydomonas</taxon>
    </lineage>
</organism>
<feature type="compositionally biased region" description="Acidic residues" evidence="9">
    <location>
        <begin position="112"/>
        <end position="125"/>
    </location>
</feature>
<dbReference type="GO" id="GO:0140658">
    <property type="term" value="F:ATP-dependent chromatin remodeler activity"/>
    <property type="evidence" value="ECO:0007669"/>
    <property type="project" value="TreeGrafter"/>
</dbReference>
<feature type="compositionally biased region" description="Acidic residues" evidence="9">
    <location>
        <begin position="353"/>
        <end position="379"/>
    </location>
</feature>
<evidence type="ECO:0000256" key="3">
    <source>
        <dbReference type="ARBA" id="ARBA00022741"/>
    </source>
</evidence>
<evidence type="ECO:0000256" key="6">
    <source>
        <dbReference type="ARBA" id="ARBA00023015"/>
    </source>
</evidence>
<feature type="domain" description="Chromo" evidence="10">
    <location>
        <begin position="493"/>
        <end position="550"/>
    </location>
</feature>
<dbReference type="InterPro" id="IPR016197">
    <property type="entry name" value="Chromo-like_dom_sf"/>
</dbReference>
<dbReference type="GO" id="GO:0005634">
    <property type="term" value="C:nucleus"/>
    <property type="evidence" value="ECO:0007669"/>
    <property type="project" value="UniProtKB-SubCell"/>
</dbReference>
<feature type="compositionally biased region" description="Low complexity" evidence="9">
    <location>
        <begin position="1899"/>
        <end position="1927"/>
    </location>
</feature>
<feature type="compositionally biased region" description="Low complexity" evidence="9">
    <location>
        <begin position="240"/>
        <end position="261"/>
    </location>
</feature>
<dbReference type="InterPro" id="IPR023779">
    <property type="entry name" value="Chromodomain_CS"/>
</dbReference>
<dbReference type="PANTHER" id="PTHR45623:SF11">
    <property type="entry name" value="KISMET, ISOFORM C"/>
    <property type="match status" value="1"/>
</dbReference>
<keyword evidence="8" id="KW-0539">Nucleus</keyword>
<feature type="region of interest" description="Disordered" evidence="9">
    <location>
        <begin position="1238"/>
        <end position="1335"/>
    </location>
</feature>
<dbReference type="PANTHER" id="PTHR45623">
    <property type="entry name" value="CHROMODOMAIN-HELICASE-DNA-BINDING PROTEIN 3-RELATED-RELATED"/>
    <property type="match status" value="1"/>
</dbReference>
<evidence type="ECO:0000256" key="7">
    <source>
        <dbReference type="ARBA" id="ARBA00023163"/>
    </source>
</evidence>
<keyword evidence="5" id="KW-0067">ATP-binding</keyword>
<dbReference type="PROSITE" id="PS51194">
    <property type="entry name" value="HELICASE_CTER"/>
    <property type="match status" value="1"/>
</dbReference>
<dbReference type="EMBL" id="JAEHOC010000007">
    <property type="protein sequence ID" value="KAG2440284.1"/>
    <property type="molecule type" value="Genomic_DNA"/>
</dbReference>
<dbReference type="InterPro" id="IPR023780">
    <property type="entry name" value="Chromo_domain"/>
</dbReference>
<gene>
    <name evidence="13" type="ORF">HXX76_004395</name>
</gene>
<dbReference type="PROSITE" id="PS50013">
    <property type="entry name" value="CHROMO_2"/>
    <property type="match status" value="1"/>
</dbReference>
<feature type="compositionally biased region" description="Low complexity" evidence="9">
    <location>
        <begin position="28"/>
        <end position="43"/>
    </location>
</feature>
<feature type="region of interest" description="Disordered" evidence="9">
    <location>
        <begin position="1711"/>
        <end position="1739"/>
    </location>
</feature>
<feature type="region of interest" description="Disordered" evidence="9">
    <location>
        <begin position="1"/>
        <end position="431"/>
    </location>
</feature>
<dbReference type="Gene3D" id="3.40.50.300">
    <property type="entry name" value="P-loop containing nucleotide triphosphate hydrolases"/>
    <property type="match status" value="1"/>
</dbReference>
<evidence type="ECO:0000256" key="9">
    <source>
        <dbReference type="SAM" id="MobiDB-lite"/>
    </source>
</evidence>
<dbReference type="Gene3D" id="3.40.50.10810">
    <property type="entry name" value="Tandem AAA-ATPase domain"/>
    <property type="match status" value="1"/>
</dbReference>
<dbReference type="GO" id="GO:0016887">
    <property type="term" value="F:ATP hydrolysis activity"/>
    <property type="evidence" value="ECO:0007669"/>
    <property type="project" value="TreeGrafter"/>
</dbReference>
<dbReference type="GO" id="GO:0003682">
    <property type="term" value="F:chromatin binding"/>
    <property type="evidence" value="ECO:0007669"/>
    <property type="project" value="TreeGrafter"/>
</dbReference>
<dbReference type="Pfam" id="PF00271">
    <property type="entry name" value="Helicase_C"/>
    <property type="match status" value="1"/>
</dbReference>
<feature type="region of interest" description="Disordered" evidence="9">
    <location>
        <begin position="1628"/>
        <end position="1649"/>
    </location>
</feature>
<feature type="region of interest" description="Disordered" evidence="9">
    <location>
        <begin position="1168"/>
        <end position="1192"/>
    </location>
</feature>
<feature type="compositionally biased region" description="Low complexity" evidence="9">
    <location>
        <begin position="1722"/>
        <end position="1739"/>
    </location>
</feature>
<dbReference type="InterPro" id="IPR000330">
    <property type="entry name" value="SNF2_N"/>
</dbReference>
<feature type="compositionally biased region" description="Acidic residues" evidence="9">
    <location>
        <begin position="168"/>
        <end position="226"/>
    </location>
</feature>
<evidence type="ECO:0000256" key="1">
    <source>
        <dbReference type="ARBA" id="ARBA00004123"/>
    </source>
</evidence>
<feature type="domain" description="Helicase ATP-binding" evidence="11">
    <location>
        <begin position="598"/>
        <end position="784"/>
    </location>
</feature>
<feature type="compositionally biased region" description="Basic and acidic residues" evidence="9">
    <location>
        <begin position="417"/>
        <end position="431"/>
    </location>
</feature>
<dbReference type="SMART" id="SM00487">
    <property type="entry name" value="DEXDc"/>
    <property type="match status" value="1"/>
</dbReference>
<feature type="compositionally biased region" description="Low complexity" evidence="9">
    <location>
        <begin position="75"/>
        <end position="100"/>
    </location>
</feature>
<keyword evidence="7" id="KW-0804">Transcription</keyword>
<keyword evidence="6" id="KW-0805">Transcription regulation</keyword>
<comment type="subcellular location">
    <subcellularLocation>
        <location evidence="1">Nucleus</location>
    </subcellularLocation>
</comment>
<dbReference type="Gene3D" id="2.40.50.40">
    <property type="match status" value="1"/>
</dbReference>
<evidence type="ECO:0000259" key="12">
    <source>
        <dbReference type="PROSITE" id="PS51194"/>
    </source>
</evidence>
<feature type="compositionally biased region" description="Low complexity" evidence="9">
    <location>
        <begin position="1854"/>
        <end position="1864"/>
    </location>
</feature>
<comment type="caution">
    <text evidence="13">The sequence shown here is derived from an EMBL/GenBank/DDBJ whole genome shotgun (WGS) entry which is preliminary data.</text>
</comment>
<dbReference type="PROSITE" id="PS51192">
    <property type="entry name" value="HELICASE_ATP_BIND_1"/>
    <property type="match status" value="1"/>
</dbReference>
<evidence type="ECO:0000259" key="10">
    <source>
        <dbReference type="PROSITE" id="PS50013"/>
    </source>
</evidence>
<keyword evidence="14" id="KW-1185">Reference proteome</keyword>
<feature type="compositionally biased region" description="Low complexity" evidence="9">
    <location>
        <begin position="1520"/>
        <end position="1531"/>
    </location>
</feature>
<evidence type="ECO:0000256" key="5">
    <source>
        <dbReference type="ARBA" id="ARBA00022840"/>
    </source>
</evidence>
<feature type="compositionally biased region" description="Low complexity" evidence="9">
    <location>
        <begin position="1800"/>
        <end position="1844"/>
    </location>
</feature>
<evidence type="ECO:0000313" key="14">
    <source>
        <dbReference type="Proteomes" id="UP000650467"/>
    </source>
</evidence>
<feature type="compositionally biased region" description="Basic and acidic residues" evidence="9">
    <location>
        <begin position="154"/>
        <end position="167"/>
    </location>
</feature>
<dbReference type="InterPro" id="IPR001650">
    <property type="entry name" value="Helicase_C-like"/>
</dbReference>
<dbReference type="SMART" id="SM00298">
    <property type="entry name" value="CHROMO"/>
    <property type="match status" value="1"/>
</dbReference>
<dbReference type="GO" id="GO:0042393">
    <property type="term" value="F:histone binding"/>
    <property type="evidence" value="ECO:0007669"/>
    <property type="project" value="TreeGrafter"/>
</dbReference>
<feature type="compositionally biased region" description="Basic residues" evidence="9">
    <location>
        <begin position="306"/>
        <end position="318"/>
    </location>
</feature>
<feature type="domain" description="Helicase C-terminal" evidence="12">
    <location>
        <begin position="942"/>
        <end position="1104"/>
    </location>
</feature>
<feature type="region of interest" description="Disordered" evidence="9">
    <location>
        <begin position="1761"/>
        <end position="1962"/>
    </location>
</feature>
<feature type="compositionally biased region" description="Acidic residues" evidence="9">
    <location>
        <begin position="327"/>
        <end position="345"/>
    </location>
</feature>
<dbReference type="InterPro" id="IPR027417">
    <property type="entry name" value="P-loop_NTPase"/>
</dbReference>
<protein>
    <submittedName>
        <fullName evidence="13">Uncharacterized protein</fullName>
    </submittedName>
</protein>
<feature type="compositionally biased region" description="Low complexity" evidence="9">
    <location>
        <begin position="139"/>
        <end position="148"/>
    </location>
</feature>
<dbReference type="InterPro" id="IPR038718">
    <property type="entry name" value="SNF2-like_sf"/>
</dbReference>
<dbReference type="InterPro" id="IPR049730">
    <property type="entry name" value="SNF2/RAD54-like_C"/>
</dbReference>
<dbReference type="GO" id="GO:0003677">
    <property type="term" value="F:DNA binding"/>
    <property type="evidence" value="ECO:0007669"/>
    <property type="project" value="TreeGrafter"/>
</dbReference>
<dbReference type="InterPro" id="IPR014001">
    <property type="entry name" value="Helicase_ATP-bd"/>
</dbReference>
<dbReference type="SUPFAM" id="SSF52540">
    <property type="entry name" value="P-loop containing nucleoside triphosphate hydrolases"/>
    <property type="match status" value="2"/>
</dbReference>
<dbReference type="CDD" id="cd18659">
    <property type="entry name" value="CD2_tandem"/>
    <property type="match status" value="1"/>
</dbReference>
<keyword evidence="4" id="KW-0378">Hydrolase</keyword>
<dbReference type="Pfam" id="PF00385">
    <property type="entry name" value="Chromo"/>
    <property type="match status" value="1"/>
</dbReference>
<dbReference type="GO" id="GO:0000785">
    <property type="term" value="C:chromatin"/>
    <property type="evidence" value="ECO:0007669"/>
    <property type="project" value="TreeGrafter"/>
</dbReference>
<feature type="compositionally biased region" description="Gly residues" evidence="9">
    <location>
        <begin position="1255"/>
        <end position="1269"/>
    </location>
</feature>
<dbReference type="GO" id="GO:0005524">
    <property type="term" value="F:ATP binding"/>
    <property type="evidence" value="ECO:0007669"/>
    <property type="project" value="UniProtKB-KW"/>
</dbReference>
<feature type="compositionally biased region" description="Acidic residues" evidence="9">
    <location>
        <begin position="46"/>
        <end position="59"/>
    </location>
</feature>
<dbReference type="Pfam" id="PF00176">
    <property type="entry name" value="SNF2-rel_dom"/>
    <property type="match status" value="1"/>
</dbReference>
<dbReference type="Proteomes" id="UP000650467">
    <property type="component" value="Unassembled WGS sequence"/>
</dbReference>
<dbReference type="SUPFAM" id="SSF54160">
    <property type="entry name" value="Chromo domain-like"/>
    <property type="match status" value="1"/>
</dbReference>
<evidence type="ECO:0000256" key="2">
    <source>
        <dbReference type="ARBA" id="ARBA00022737"/>
    </source>
</evidence>
<feature type="compositionally biased region" description="Low complexity" evidence="9">
    <location>
        <begin position="392"/>
        <end position="416"/>
    </location>
</feature>
<feature type="region of interest" description="Disordered" evidence="9">
    <location>
        <begin position="1513"/>
        <end position="1542"/>
    </location>
</feature>
<feature type="compositionally biased region" description="Gly residues" evidence="9">
    <location>
        <begin position="1297"/>
        <end position="1320"/>
    </location>
</feature>
<evidence type="ECO:0000313" key="13">
    <source>
        <dbReference type="EMBL" id="KAG2440284.1"/>
    </source>
</evidence>
<dbReference type="PROSITE" id="PS00598">
    <property type="entry name" value="CHROMO_1"/>
    <property type="match status" value="1"/>
</dbReference>
<evidence type="ECO:0000256" key="4">
    <source>
        <dbReference type="ARBA" id="ARBA00022801"/>
    </source>
</evidence>